<evidence type="ECO:0000313" key="1">
    <source>
        <dbReference type="EMBL" id="ERT10476.1"/>
    </source>
</evidence>
<proteinExistence type="predicted"/>
<comment type="caution">
    <text evidence="1">The sequence shown here is derived from an EMBL/GenBank/DDBJ whole genome shotgun (WGS) entry which is preliminary data.</text>
</comment>
<dbReference type="Proteomes" id="UP000017133">
    <property type="component" value="Unassembled WGS sequence"/>
</dbReference>
<dbReference type="AlphaFoldDB" id="U7QVQ3"/>
<protein>
    <submittedName>
        <fullName evidence="1">Uncharacterized protein</fullName>
    </submittedName>
</protein>
<organism evidence="1 2">
    <name type="scientific">Photorhabdus temperata J3</name>
    <dbReference type="NCBI Taxonomy" id="1389415"/>
    <lineage>
        <taxon>Bacteria</taxon>
        <taxon>Pseudomonadati</taxon>
        <taxon>Pseudomonadota</taxon>
        <taxon>Gammaproteobacteria</taxon>
        <taxon>Enterobacterales</taxon>
        <taxon>Morganellaceae</taxon>
        <taxon>Photorhabdus</taxon>
    </lineage>
</organism>
<evidence type="ECO:0000313" key="2">
    <source>
        <dbReference type="Proteomes" id="UP000017133"/>
    </source>
</evidence>
<sequence length="89" mass="10641">MKMNKYEYIISGDKYPNDAYEFESWWHEYYKSYIAEDAAEDYYEYNDGRESNWPIDFEIYINGKSLGIFTVSLESEPVFSATKKVVNNE</sequence>
<reference evidence="1 2" key="1">
    <citation type="submission" date="2013-10" db="EMBL/GenBank/DDBJ databases">
        <title>Whole Genome Shotgun Sequence of Photorhabdus temperata J3.</title>
        <authorList>
            <person name="Park G.-S."/>
            <person name="Hong S.-J."/>
            <person name="Shin J.-H."/>
        </authorList>
    </citation>
    <scope>NUCLEOTIDE SEQUENCE [LARGE SCALE GENOMIC DNA]</scope>
    <source>
        <strain evidence="1 2">J3</strain>
    </source>
</reference>
<accession>U7QVQ3</accession>
<dbReference type="PATRIC" id="fig|1389415.4.peg.4899"/>
<dbReference type="EMBL" id="AXDT01000319">
    <property type="protein sequence ID" value="ERT10476.1"/>
    <property type="molecule type" value="Genomic_DNA"/>
</dbReference>
<keyword evidence="2" id="KW-1185">Reference proteome</keyword>
<name>U7QVQ3_PHOTE</name>
<gene>
    <name evidence="1" type="ORF">O185_24645</name>
</gene>